<accession>A0AAW0RXE8</accession>
<proteinExistence type="predicted"/>
<feature type="region of interest" description="Disordered" evidence="1">
    <location>
        <begin position="149"/>
        <end position="179"/>
    </location>
</feature>
<evidence type="ECO:0000313" key="2">
    <source>
        <dbReference type="EMBL" id="KAK8146919.1"/>
    </source>
</evidence>
<comment type="caution">
    <text evidence="2">The sequence shown here is derived from an EMBL/GenBank/DDBJ whole genome shotgun (WGS) entry which is preliminary data.</text>
</comment>
<dbReference type="Proteomes" id="UP001397290">
    <property type="component" value="Unassembled WGS sequence"/>
</dbReference>
<gene>
    <name evidence="2" type="ORF">G3M48_002418</name>
</gene>
<reference evidence="2 3" key="1">
    <citation type="submission" date="2020-02" db="EMBL/GenBank/DDBJ databases">
        <title>Comparative genomics of the hypocrealean fungal genus Beauvera.</title>
        <authorList>
            <person name="Showalter D.N."/>
            <person name="Bushley K.E."/>
            <person name="Rehner S.A."/>
        </authorList>
    </citation>
    <scope>NUCLEOTIDE SEQUENCE [LARGE SCALE GENOMIC DNA]</scope>
    <source>
        <strain evidence="2 3">ARSEF4384</strain>
    </source>
</reference>
<evidence type="ECO:0000256" key="1">
    <source>
        <dbReference type="SAM" id="MobiDB-lite"/>
    </source>
</evidence>
<evidence type="ECO:0000313" key="3">
    <source>
        <dbReference type="Proteomes" id="UP001397290"/>
    </source>
</evidence>
<feature type="region of interest" description="Disordered" evidence="1">
    <location>
        <begin position="74"/>
        <end position="134"/>
    </location>
</feature>
<feature type="compositionally biased region" description="Polar residues" evidence="1">
    <location>
        <begin position="50"/>
        <end position="62"/>
    </location>
</feature>
<dbReference type="AlphaFoldDB" id="A0AAW0RXE8"/>
<sequence>MKDEILPLQVDYKKTSPTPILSYRSFSQAVPSVSRHTFATSAYTQLSLRQSLQSPRAETTSRPRLLQKRTPVMTTLPPSVTENRHIPNACDSAKPSSSDPSHSRPFASAATTAKSISSSQRGGARRTSKHDRYSAADLDDDVALAKSRVRMPCDDNSQNTTRAAAAATTARTPNVHTESADNLADKAQIAALARRVCCTRTRAHATADSPSTTSRTTSQAT</sequence>
<feature type="region of interest" description="Disordered" evidence="1">
    <location>
        <begin position="50"/>
        <end position="69"/>
    </location>
</feature>
<organism evidence="2 3">
    <name type="scientific">Beauveria asiatica</name>
    <dbReference type="NCBI Taxonomy" id="1069075"/>
    <lineage>
        <taxon>Eukaryota</taxon>
        <taxon>Fungi</taxon>
        <taxon>Dikarya</taxon>
        <taxon>Ascomycota</taxon>
        <taxon>Pezizomycotina</taxon>
        <taxon>Sordariomycetes</taxon>
        <taxon>Hypocreomycetidae</taxon>
        <taxon>Hypocreales</taxon>
        <taxon>Cordycipitaceae</taxon>
        <taxon>Beauveria</taxon>
    </lineage>
</organism>
<feature type="region of interest" description="Disordered" evidence="1">
    <location>
        <begin position="202"/>
        <end position="221"/>
    </location>
</feature>
<name>A0AAW0RXE8_9HYPO</name>
<feature type="compositionally biased region" description="Low complexity" evidence="1">
    <location>
        <begin position="89"/>
        <end position="119"/>
    </location>
</feature>
<protein>
    <submittedName>
        <fullName evidence="2">Uncharacterized protein</fullName>
    </submittedName>
</protein>
<keyword evidence="3" id="KW-1185">Reference proteome</keyword>
<dbReference type="EMBL" id="JAAHCF010000180">
    <property type="protein sequence ID" value="KAK8146919.1"/>
    <property type="molecule type" value="Genomic_DNA"/>
</dbReference>
<feature type="compositionally biased region" description="Low complexity" evidence="1">
    <location>
        <begin position="160"/>
        <end position="172"/>
    </location>
</feature>
<feature type="compositionally biased region" description="Polar residues" evidence="1">
    <location>
        <begin position="208"/>
        <end position="221"/>
    </location>
</feature>